<dbReference type="PANTHER" id="PTHR41517">
    <property type="entry name" value="1,2-DIOXYGENASE PROTEIN-RELATED"/>
    <property type="match status" value="1"/>
</dbReference>
<reference evidence="4" key="1">
    <citation type="submission" date="2017-03" db="EMBL/GenBank/DDBJ databases">
        <authorList>
            <person name="Afonso C.L."/>
            <person name="Miller P.J."/>
            <person name="Scott M.A."/>
            <person name="Spackman E."/>
            <person name="Goraichik I."/>
            <person name="Dimitrov K.M."/>
            <person name="Suarez D.L."/>
            <person name="Swayne D.E."/>
        </authorList>
    </citation>
    <scope>NUCLEOTIDE SEQUENCE</scope>
    <source>
        <strain evidence="4">QT12</strain>
    </source>
</reference>
<keyword evidence="2" id="KW-0560">Oxidoreductase</keyword>
<feature type="domain" description="Cupin type-2" evidence="3">
    <location>
        <begin position="96"/>
        <end position="164"/>
    </location>
</feature>
<dbReference type="CDD" id="cd06992">
    <property type="entry name" value="cupin_GDO-like_C"/>
    <property type="match status" value="1"/>
</dbReference>
<keyword evidence="1 4" id="KW-0223">Dioxygenase</keyword>
<evidence type="ECO:0000259" key="3">
    <source>
        <dbReference type="Pfam" id="PF07883"/>
    </source>
</evidence>
<dbReference type="AlphaFoldDB" id="A0A1V0J9R3"/>
<evidence type="ECO:0000313" key="4">
    <source>
        <dbReference type="EMBL" id="ARD05470.1"/>
    </source>
</evidence>
<dbReference type="Pfam" id="PF07883">
    <property type="entry name" value="Cupin_2"/>
    <property type="match status" value="2"/>
</dbReference>
<dbReference type="InterPro" id="IPR047183">
    <property type="entry name" value="GDO-like"/>
</dbReference>
<organism evidence="4">
    <name type="scientific">Comamonas testosteroni</name>
    <name type="common">Pseudomonas testosteroni</name>
    <dbReference type="NCBI Taxonomy" id="285"/>
    <lineage>
        <taxon>Bacteria</taxon>
        <taxon>Pseudomonadati</taxon>
        <taxon>Pseudomonadota</taxon>
        <taxon>Betaproteobacteria</taxon>
        <taxon>Burkholderiales</taxon>
        <taxon>Comamonadaceae</taxon>
        <taxon>Comamonas</taxon>
    </lineage>
</organism>
<name>A0A1V0J9R3_COMTE</name>
<dbReference type="PANTHER" id="PTHR41517:SF1">
    <property type="entry name" value="CUPIN"/>
    <property type="match status" value="1"/>
</dbReference>
<proteinExistence type="predicted"/>
<dbReference type="InterPro" id="IPR013096">
    <property type="entry name" value="Cupin_2"/>
</dbReference>
<dbReference type="GO" id="GO:0051213">
    <property type="term" value="F:dioxygenase activity"/>
    <property type="evidence" value="ECO:0007669"/>
    <property type="project" value="UniProtKB-KW"/>
</dbReference>
<dbReference type="SMR" id="A0A1V0J9R3"/>
<sequence>MNAPDSFQTDLDALHEDMARANMAPTWKYVSDFVAKEPRVGFRPWLWRWNDVLPLLMRAGDLITPERGAERRSMEHVNPDLKSAYSTSHTIATAFQLVRAGETAPAHRHAAAAIRFAARSKGGSVYTRVQGERLMMEEFDLLLTPAGTWHEHANETANDIVWLDALDFPLVNLLKASVFEPGDSDTCEPKPDDFSRQHLGLYRPVGWSDYPEPHPVMRYPWVEMKAALDAAASSGATGSPFDGIVMAYTNPLNSGPTLPTLSCRAQLLRPKESTCAHRATSSTVYFVISGTGTTVVNGTAYRWGPGDVFVVPNWAWHEHLNGDSDAYLFSITDEPVMRTLGIYREQAYAAPGPHQLITGEFDSTQQCVRELSSL</sequence>
<evidence type="ECO:0000256" key="1">
    <source>
        <dbReference type="ARBA" id="ARBA00022964"/>
    </source>
</evidence>
<dbReference type="Gene3D" id="2.60.120.10">
    <property type="entry name" value="Jelly Rolls"/>
    <property type="match status" value="1"/>
</dbReference>
<protein>
    <submittedName>
        <fullName evidence="4">5-aminosalicylate 1,2-dioxygenase</fullName>
    </submittedName>
</protein>
<accession>A0A1V0J9R3</accession>
<gene>
    <name evidence="4" type="primary">mab6</name>
    <name evidence="4" type="ORF">53</name>
</gene>
<dbReference type="InterPro" id="IPR014710">
    <property type="entry name" value="RmlC-like_jellyroll"/>
</dbReference>
<dbReference type="InterPro" id="IPR011051">
    <property type="entry name" value="RmlC_Cupin_sf"/>
</dbReference>
<feature type="domain" description="Cupin type-2" evidence="3">
    <location>
        <begin position="268"/>
        <end position="331"/>
    </location>
</feature>
<dbReference type="EMBL" id="KY697272">
    <property type="protein sequence ID" value="ARD05470.1"/>
    <property type="molecule type" value="Genomic_DNA"/>
</dbReference>
<dbReference type="SUPFAM" id="SSF51182">
    <property type="entry name" value="RmlC-like cupins"/>
    <property type="match status" value="1"/>
</dbReference>
<evidence type="ECO:0000256" key="2">
    <source>
        <dbReference type="ARBA" id="ARBA00023002"/>
    </source>
</evidence>